<comment type="caution">
    <text evidence="1">The sequence shown here is derived from an EMBL/GenBank/DDBJ whole genome shotgun (WGS) entry which is preliminary data.</text>
</comment>
<dbReference type="EMBL" id="JAIWYP010000010">
    <property type="protein sequence ID" value="KAH3749657.1"/>
    <property type="molecule type" value="Genomic_DNA"/>
</dbReference>
<gene>
    <name evidence="1" type="ORF">DPMN_184158</name>
</gene>
<name>A0A9D4DHC2_DREPO</name>
<protein>
    <submittedName>
        <fullName evidence="1">Uncharacterized protein</fullName>
    </submittedName>
</protein>
<reference evidence="1" key="1">
    <citation type="journal article" date="2019" name="bioRxiv">
        <title>The Genome of the Zebra Mussel, Dreissena polymorpha: A Resource for Invasive Species Research.</title>
        <authorList>
            <person name="McCartney M.A."/>
            <person name="Auch B."/>
            <person name="Kono T."/>
            <person name="Mallez S."/>
            <person name="Zhang Y."/>
            <person name="Obille A."/>
            <person name="Becker A."/>
            <person name="Abrahante J.E."/>
            <person name="Garbe J."/>
            <person name="Badalamenti J.P."/>
            <person name="Herman A."/>
            <person name="Mangelson H."/>
            <person name="Liachko I."/>
            <person name="Sullivan S."/>
            <person name="Sone E.D."/>
            <person name="Koren S."/>
            <person name="Silverstein K.A.T."/>
            <person name="Beckman K.B."/>
            <person name="Gohl D.M."/>
        </authorList>
    </citation>
    <scope>NUCLEOTIDE SEQUENCE</scope>
    <source>
        <strain evidence="1">Duluth1</strain>
        <tissue evidence="1">Whole animal</tissue>
    </source>
</reference>
<reference evidence="1" key="2">
    <citation type="submission" date="2020-11" db="EMBL/GenBank/DDBJ databases">
        <authorList>
            <person name="McCartney M.A."/>
            <person name="Auch B."/>
            <person name="Kono T."/>
            <person name="Mallez S."/>
            <person name="Becker A."/>
            <person name="Gohl D.M."/>
            <person name="Silverstein K.A.T."/>
            <person name="Koren S."/>
            <person name="Bechman K.B."/>
            <person name="Herman A."/>
            <person name="Abrahante J.E."/>
            <person name="Garbe J."/>
        </authorList>
    </citation>
    <scope>NUCLEOTIDE SEQUENCE</scope>
    <source>
        <strain evidence="1">Duluth1</strain>
        <tissue evidence="1">Whole animal</tissue>
    </source>
</reference>
<evidence type="ECO:0000313" key="1">
    <source>
        <dbReference type="EMBL" id="KAH3749657.1"/>
    </source>
</evidence>
<organism evidence="1 2">
    <name type="scientific">Dreissena polymorpha</name>
    <name type="common">Zebra mussel</name>
    <name type="synonym">Mytilus polymorpha</name>
    <dbReference type="NCBI Taxonomy" id="45954"/>
    <lineage>
        <taxon>Eukaryota</taxon>
        <taxon>Metazoa</taxon>
        <taxon>Spiralia</taxon>
        <taxon>Lophotrochozoa</taxon>
        <taxon>Mollusca</taxon>
        <taxon>Bivalvia</taxon>
        <taxon>Autobranchia</taxon>
        <taxon>Heteroconchia</taxon>
        <taxon>Euheterodonta</taxon>
        <taxon>Imparidentia</taxon>
        <taxon>Neoheterodontei</taxon>
        <taxon>Myida</taxon>
        <taxon>Dreissenoidea</taxon>
        <taxon>Dreissenidae</taxon>
        <taxon>Dreissena</taxon>
    </lineage>
</organism>
<proteinExistence type="predicted"/>
<dbReference type="Proteomes" id="UP000828390">
    <property type="component" value="Unassembled WGS sequence"/>
</dbReference>
<keyword evidence="2" id="KW-1185">Reference proteome</keyword>
<sequence length="53" mass="6176">MTKHCRVRTSFGFCLYSLVYNKEEDEVYAGGIGFVDEWKVQGAEVRTSRIGWR</sequence>
<dbReference type="AlphaFoldDB" id="A0A9D4DHC2"/>
<accession>A0A9D4DHC2</accession>
<evidence type="ECO:0000313" key="2">
    <source>
        <dbReference type="Proteomes" id="UP000828390"/>
    </source>
</evidence>